<dbReference type="AlphaFoldDB" id="A0A149RFV7"/>
<dbReference type="Proteomes" id="UP000075538">
    <property type="component" value="Unassembled WGS sequence"/>
</dbReference>
<accession>A0A149RFV7</accession>
<evidence type="ECO:0000313" key="5">
    <source>
        <dbReference type="Proteomes" id="UP000075377"/>
    </source>
</evidence>
<reference evidence="5 6" key="1">
    <citation type="submission" date="2015-06" db="EMBL/GenBank/DDBJ databases">
        <title>Improved classification and identification of acetic acid bacteria using matrix-assisted laser desorption/ionization time-of-flight mass spectrometry; Gluconobacter nephelii and Gluconobacter uchimurae are later heterotypic synonyms of Gluconobacter japonicus and Gluconobacter oxydans, respectively.</title>
        <authorList>
            <person name="Li L."/>
            <person name="Cleenwerck I."/>
            <person name="De Vuyst L."/>
            <person name="Vandamme P."/>
        </authorList>
    </citation>
    <scope>NUCLEOTIDE SEQUENCE [LARGE SCALE GENOMIC DNA]</scope>
    <source>
        <strain evidence="2 6">LMG 1552</strain>
        <strain evidence="4 7">LMG 1604</strain>
        <strain evidence="3 5">LMG 1699</strain>
    </source>
</reference>
<dbReference type="RefSeq" id="WP_043551999.1">
    <property type="nucleotide sequence ID" value="NZ_CALAZD010000055.1"/>
</dbReference>
<dbReference type="EMBL" id="LHZF01000162">
    <property type="protein sequence ID" value="KXV15964.1"/>
    <property type="molecule type" value="Genomic_DNA"/>
</dbReference>
<feature type="signal peptide" evidence="1">
    <location>
        <begin position="1"/>
        <end position="27"/>
    </location>
</feature>
<dbReference type="Proteomes" id="UP000075526">
    <property type="component" value="Unassembled WGS sequence"/>
</dbReference>
<evidence type="ECO:0000256" key="1">
    <source>
        <dbReference type="SAM" id="SignalP"/>
    </source>
</evidence>
<evidence type="ECO:0000313" key="4">
    <source>
        <dbReference type="EMBL" id="KXV78860.1"/>
    </source>
</evidence>
<proteinExistence type="predicted"/>
<protein>
    <submittedName>
        <fullName evidence="4">Alcohol dehydrogenase</fullName>
    </submittedName>
</protein>
<organism evidence="4 7">
    <name type="scientific">Acetobacter malorum</name>
    <dbReference type="NCBI Taxonomy" id="178901"/>
    <lineage>
        <taxon>Bacteria</taxon>
        <taxon>Pseudomonadati</taxon>
        <taxon>Pseudomonadota</taxon>
        <taxon>Alphaproteobacteria</taxon>
        <taxon>Acetobacterales</taxon>
        <taxon>Acetobacteraceae</taxon>
        <taxon>Acetobacter</taxon>
    </lineage>
</organism>
<dbReference type="OrthoDB" id="7270566at2"/>
<dbReference type="Proteomes" id="UP000075377">
    <property type="component" value="Unassembled WGS sequence"/>
</dbReference>
<dbReference type="PATRIC" id="fig|178901.12.peg.1601"/>
<dbReference type="EMBL" id="LHZX01000258">
    <property type="protein sequence ID" value="KXV69902.1"/>
    <property type="molecule type" value="Genomic_DNA"/>
</dbReference>
<keyword evidence="1" id="KW-0732">Signal</keyword>
<evidence type="ECO:0000313" key="3">
    <source>
        <dbReference type="EMBL" id="KXV69902.1"/>
    </source>
</evidence>
<evidence type="ECO:0000313" key="6">
    <source>
        <dbReference type="Proteomes" id="UP000075526"/>
    </source>
</evidence>
<gene>
    <name evidence="2" type="ORF">AD933_07835</name>
    <name evidence="3" type="ORF">AD951_04510</name>
    <name evidence="4" type="ORF">AD953_03840</name>
</gene>
<sequence length="150" mass="15606">MKLISVRALSALAVTTMLAGAPLFAHAADTPAPVSKGGEQAESGGKTAQLTDTDLSGYVGSIDPAEVGGLLNYCTQGNYVPDYDDAFKVLQSYNQKTNAVPDGQEGNMFYARGTAGQLQANGKTYSIATSSIPVRQKTCKAVLDRAKAAL</sequence>
<feature type="chain" id="PRO_5010449384" evidence="1">
    <location>
        <begin position="28"/>
        <end position="150"/>
    </location>
</feature>
<dbReference type="GeneID" id="29559212"/>
<dbReference type="EMBL" id="LHZZ01000405">
    <property type="protein sequence ID" value="KXV78860.1"/>
    <property type="molecule type" value="Genomic_DNA"/>
</dbReference>
<comment type="caution">
    <text evidence="4">The sequence shown here is derived from an EMBL/GenBank/DDBJ whole genome shotgun (WGS) entry which is preliminary data.</text>
</comment>
<evidence type="ECO:0000313" key="7">
    <source>
        <dbReference type="Proteomes" id="UP000075538"/>
    </source>
</evidence>
<name>A0A149RFV7_9PROT</name>
<evidence type="ECO:0000313" key="2">
    <source>
        <dbReference type="EMBL" id="KXV15964.1"/>
    </source>
</evidence>